<dbReference type="STRING" id="1122195.SAMN02745164_00565"/>
<dbReference type="Proteomes" id="UP000184334">
    <property type="component" value="Unassembled WGS sequence"/>
</dbReference>
<dbReference type="AlphaFoldDB" id="A0A1M4TZF4"/>
<dbReference type="PROSITE" id="PS00211">
    <property type="entry name" value="ABC_TRANSPORTER_1"/>
    <property type="match status" value="1"/>
</dbReference>
<keyword evidence="11" id="KW-1185">Reference proteome</keyword>
<dbReference type="PANTHER" id="PTHR43553:SF24">
    <property type="entry name" value="ENERGY-COUPLING FACTOR TRANSPORTER ATP-BINDING PROTEIN ECFA1"/>
    <property type="match status" value="1"/>
</dbReference>
<gene>
    <name evidence="10" type="ORF">SAMN02745164_00565</name>
</gene>
<dbReference type="InterPro" id="IPR017871">
    <property type="entry name" value="ABC_transporter-like_CS"/>
</dbReference>
<dbReference type="Gene3D" id="3.40.50.300">
    <property type="entry name" value="P-loop containing nucleotide triphosphate hydrolases"/>
    <property type="match status" value="1"/>
</dbReference>
<evidence type="ECO:0000256" key="1">
    <source>
        <dbReference type="ARBA" id="ARBA00004236"/>
    </source>
</evidence>
<comment type="similarity">
    <text evidence="2">Belongs to the ABC transporter superfamily.</text>
</comment>
<proteinExistence type="inferred from homology"/>
<reference evidence="10" key="1">
    <citation type="submission" date="2016-11" db="EMBL/GenBank/DDBJ databases">
        <authorList>
            <person name="Varghese N."/>
            <person name="Submissions S."/>
        </authorList>
    </citation>
    <scope>NUCLEOTIDE SEQUENCE [LARGE SCALE GENOMIC DNA]</scope>
    <source>
        <strain evidence="10">DSM 16785</strain>
    </source>
</reference>
<dbReference type="RefSeq" id="WP_072863226.1">
    <property type="nucleotide sequence ID" value="NZ_FQUI01000005.1"/>
</dbReference>
<keyword evidence="8" id="KW-0472">Membrane</keyword>
<dbReference type="OrthoDB" id="9784332at2"/>
<dbReference type="CDD" id="cd03225">
    <property type="entry name" value="ABC_cobalt_CbiO_domain1"/>
    <property type="match status" value="1"/>
</dbReference>
<protein>
    <submittedName>
        <fullName evidence="10">Energy-coupling factor transport system ATP-binding protein</fullName>
    </submittedName>
</protein>
<comment type="caution">
    <text evidence="10">The sequence shown here is derived from an EMBL/GenBank/DDBJ whole genome shotgun (WGS) entry which is preliminary data.</text>
</comment>
<dbReference type="GO" id="GO:0043190">
    <property type="term" value="C:ATP-binding cassette (ABC) transporter complex"/>
    <property type="evidence" value="ECO:0007669"/>
    <property type="project" value="TreeGrafter"/>
</dbReference>
<keyword evidence="5" id="KW-0547">Nucleotide-binding</keyword>
<dbReference type="InterPro" id="IPR003439">
    <property type="entry name" value="ABC_transporter-like_ATP-bd"/>
</dbReference>
<evidence type="ECO:0000256" key="2">
    <source>
        <dbReference type="ARBA" id="ARBA00005417"/>
    </source>
</evidence>
<evidence type="ECO:0000256" key="6">
    <source>
        <dbReference type="ARBA" id="ARBA00022840"/>
    </source>
</evidence>
<evidence type="ECO:0000313" key="11">
    <source>
        <dbReference type="Proteomes" id="UP000184334"/>
    </source>
</evidence>
<dbReference type="PANTHER" id="PTHR43553">
    <property type="entry name" value="HEAVY METAL TRANSPORTER"/>
    <property type="match status" value="1"/>
</dbReference>
<dbReference type="InterPro" id="IPR027417">
    <property type="entry name" value="P-loop_NTPase"/>
</dbReference>
<keyword evidence="7" id="KW-1278">Translocase</keyword>
<dbReference type="GO" id="GO:0005524">
    <property type="term" value="F:ATP binding"/>
    <property type="evidence" value="ECO:0007669"/>
    <property type="project" value="UniProtKB-KW"/>
</dbReference>
<evidence type="ECO:0000256" key="3">
    <source>
        <dbReference type="ARBA" id="ARBA00022448"/>
    </source>
</evidence>
<evidence type="ECO:0000256" key="4">
    <source>
        <dbReference type="ARBA" id="ARBA00022475"/>
    </source>
</evidence>
<evidence type="ECO:0000256" key="8">
    <source>
        <dbReference type="ARBA" id="ARBA00023136"/>
    </source>
</evidence>
<organism evidence="10 11">
    <name type="scientific">Marinitoga hydrogenitolerans (strain DSM 16785 / JCM 12826 / AT1271)</name>
    <dbReference type="NCBI Taxonomy" id="1122195"/>
    <lineage>
        <taxon>Bacteria</taxon>
        <taxon>Thermotogati</taxon>
        <taxon>Thermotogota</taxon>
        <taxon>Thermotogae</taxon>
        <taxon>Petrotogales</taxon>
        <taxon>Petrotogaceae</taxon>
        <taxon>Marinitoga</taxon>
    </lineage>
</organism>
<dbReference type="GO" id="GO:0042626">
    <property type="term" value="F:ATPase-coupled transmembrane transporter activity"/>
    <property type="evidence" value="ECO:0007669"/>
    <property type="project" value="TreeGrafter"/>
</dbReference>
<evidence type="ECO:0000313" key="10">
    <source>
        <dbReference type="EMBL" id="SHE49829.1"/>
    </source>
</evidence>
<keyword evidence="4" id="KW-1003">Cell membrane</keyword>
<evidence type="ECO:0000259" key="9">
    <source>
        <dbReference type="PROSITE" id="PS50893"/>
    </source>
</evidence>
<keyword evidence="3" id="KW-0813">Transport</keyword>
<dbReference type="Pfam" id="PF00005">
    <property type="entry name" value="ABC_tran"/>
    <property type="match status" value="1"/>
</dbReference>
<keyword evidence="6 10" id="KW-0067">ATP-binding</keyword>
<dbReference type="PROSITE" id="PS50893">
    <property type="entry name" value="ABC_TRANSPORTER_2"/>
    <property type="match status" value="1"/>
</dbReference>
<dbReference type="EMBL" id="FQUI01000005">
    <property type="protein sequence ID" value="SHE49829.1"/>
    <property type="molecule type" value="Genomic_DNA"/>
</dbReference>
<dbReference type="InterPro" id="IPR015856">
    <property type="entry name" value="ABC_transpr_CbiO/EcfA_su"/>
</dbReference>
<dbReference type="InterPro" id="IPR050095">
    <property type="entry name" value="ECF_ABC_transporter_ATP-bd"/>
</dbReference>
<evidence type="ECO:0000256" key="7">
    <source>
        <dbReference type="ARBA" id="ARBA00022967"/>
    </source>
</evidence>
<dbReference type="FunFam" id="3.40.50.300:FF:000224">
    <property type="entry name" value="Energy-coupling factor transporter ATP-binding protein EcfA"/>
    <property type="match status" value="1"/>
</dbReference>
<dbReference type="InterPro" id="IPR003593">
    <property type="entry name" value="AAA+_ATPase"/>
</dbReference>
<evidence type="ECO:0000256" key="5">
    <source>
        <dbReference type="ARBA" id="ARBA00022741"/>
    </source>
</evidence>
<dbReference type="SMART" id="SM00382">
    <property type="entry name" value="AAA"/>
    <property type="match status" value="1"/>
</dbReference>
<comment type="subcellular location">
    <subcellularLocation>
        <location evidence="1">Cell membrane</location>
    </subcellularLocation>
</comment>
<accession>A0A1M4TZF4</accession>
<name>A0A1M4TZF4_MARH1</name>
<sequence>MLEAKNIDFNYKEKRIFNNLNIILESKIPIGLVGSNGSGKSTLLRLLCGILSPQNGEIFLYGKKINFNNVNSLLYLKKHVGYIFQNPENQIVGVTVEEDIAFGLENLGLDRNEIKKRINWALNVTDLIGLEKKDPNTLSGGQKQRLAIASMIAMQPDFILMDEPTTMLDPEGREEIYKVIKNLINIGKTIIIASHHAKDLRFVEKIIALDSGKIMFYDQRKKFYNWSENKRFNVEIPFENIVKKYTGKSLKELERNICL</sequence>
<dbReference type="GO" id="GO:0016887">
    <property type="term" value="F:ATP hydrolysis activity"/>
    <property type="evidence" value="ECO:0007669"/>
    <property type="project" value="InterPro"/>
</dbReference>
<dbReference type="SUPFAM" id="SSF52540">
    <property type="entry name" value="P-loop containing nucleoside triphosphate hydrolases"/>
    <property type="match status" value="1"/>
</dbReference>
<feature type="domain" description="ABC transporter" evidence="9">
    <location>
        <begin position="2"/>
        <end position="236"/>
    </location>
</feature>